<keyword evidence="2 7" id="KW-0812">Transmembrane</keyword>
<accession>A0A6A6S2L8</accession>
<evidence type="ECO:0000256" key="5">
    <source>
        <dbReference type="ARBA" id="ARBA00038359"/>
    </source>
</evidence>
<dbReference type="OrthoDB" id="444631at2759"/>
<evidence type="ECO:0000259" key="8">
    <source>
        <dbReference type="Pfam" id="PF20684"/>
    </source>
</evidence>
<feature type="transmembrane region" description="Helical" evidence="7">
    <location>
        <begin position="47"/>
        <end position="66"/>
    </location>
</feature>
<feature type="transmembrane region" description="Helical" evidence="7">
    <location>
        <begin position="87"/>
        <end position="108"/>
    </location>
</feature>
<evidence type="ECO:0000256" key="4">
    <source>
        <dbReference type="ARBA" id="ARBA00023136"/>
    </source>
</evidence>
<dbReference type="InterPro" id="IPR049326">
    <property type="entry name" value="Rhodopsin_dom_fungi"/>
</dbReference>
<gene>
    <name evidence="9" type="ORF">P280DRAFT_399230</name>
</gene>
<dbReference type="Proteomes" id="UP000799753">
    <property type="component" value="Unassembled WGS sequence"/>
</dbReference>
<name>A0A6A6S2L8_9PLEO</name>
<evidence type="ECO:0000256" key="6">
    <source>
        <dbReference type="SAM" id="MobiDB-lite"/>
    </source>
</evidence>
<comment type="subcellular location">
    <subcellularLocation>
        <location evidence="1">Membrane</location>
        <topology evidence="1">Multi-pass membrane protein</topology>
    </subcellularLocation>
</comment>
<keyword evidence="3 7" id="KW-1133">Transmembrane helix</keyword>
<evidence type="ECO:0000313" key="9">
    <source>
        <dbReference type="EMBL" id="KAF2641382.1"/>
    </source>
</evidence>
<reference evidence="9" key="1">
    <citation type="journal article" date="2020" name="Stud. Mycol.">
        <title>101 Dothideomycetes genomes: a test case for predicting lifestyles and emergence of pathogens.</title>
        <authorList>
            <person name="Haridas S."/>
            <person name="Albert R."/>
            <person name="Binder M."/>
            <person name="Bloem J."/>
            <person name="Labutti K."/>
            <person name="Salamov A."/>
            <person name="Andreopoulos B."/>
            <person name="Baker S."/>
            <person name="Barry K."/>
            <person name="Bills G."/>
            <person name="Bluhm B."/>
            <person name="Cannon C."/>
            <person name="Castanera R."/>
            <person name="Culley D."/>
            <person name="Daum C."/>
            <person name="Ezra D."/>
            <person name="Gonzalez J."/>
            <person name="Henrissat B."/>
            <person name="Kuo A."/>
            <person name="Liang C."/>
            <person name="Lipzen A."/>
            <person name="Lutzoni F."/>
            <person name="Magnuson J."/>
            <person name="Mondo S."/>
            <person name="Nolan M."/>
            <person name="Ohm R."/>
            <person name="Pangilinan J."/>
            <person name="Park H.-J."/>
            <person name="Ramirez L."/>
            <person name="Alfaro M."/>
            <person name="Sun H."/>
            <person name="Tritt A."/>
            <person name="Yoshinaga Y."/>
            <person name="Zwiers L.-H."/>
            <person name="Turgeon B."/>
            <person name="Goodwin S."/>
            <person name="Spatafora J."/>
            <person name="Crous P."/>
            <person name="Grigoriev I."/>
        </authorList>
    </citation>
    <scope>NUCLEOTIDE SEQUENCE</scope>
    <source>
        <strain evidence="9">CBS 473.64</strain>
    </source>
</reference>
<dbReference type="EMBL" id="MU006783">
    <property type="protein sequence ID" value="KAF2641382.1"/>
    <property type="molecule type" value="Genomic_DNA"/>
</dbReference>
<feature type="transmembrane region" description="Helical" evidence="7">
    <location>
        <begin position="170"/>
        <end position="188"/>
    </location>
</feature>
<dbReference type="PANTHER" id="PTHR33048:SF146">
    <property type="entry name" value="INTEGRAL MEMBRANE PROTEIN"/>
    <property type="match status" value="1"/>
</dbReference>
<organism evidence="9 10">
    <name type="scientific">Massarina eburnea CBS 473.64</name>
    <dbReference type="NCBI Taxonomy" id="1395130"/>
    <lineage>
        <taxon>Eukaryota</taxon>
        <taxon>Fungi</taxon>
        <taxon>Dikarya</taxon>
        <taxon>Ascomycota</taxon>
        <taxon>Pezizomycotina</taxon>
        <taxon>Dothideomycetes</taxon>
        <taxon>Pleosporomycetidae</taxon>
        <taxon>Pleosporales</taxon>
        <taxon>Massarineae</taxon>
        <taxon>Massarinaceae</taxon>
        <taxon>Massarina</taxon>
    </lineage>
</organism>
<proteinExistence type="inferred from homology"/>
<dbReference type="InterPro" id="IPR052337">
    <property type="entry name" value="SAT4-like"/>
</dbReference>
<keyword evidence="4 7" id="KW-0472">Membrane</keyword>
<feature type="region of interest" description="Disordered" evidence="6">
    <location>
        <begin position="273"/>
        <end position="293"/>
    </location>
</feature>
<feature type="compositionally biased region" description="Basic and acidic residues" evidence="6">
    <location>
        <begin position="273"/>
        <end position="285"/>
    </location>
</feature>
<comment type="similarity">
    <text evidence="5">Belongs to the SAT4 family.</text>
</comment>
<protein>
    <recommendedName>
        <fullName evidence="8">Rhodopsin domain-containing protein</fullName>
    </recommendedName>
</protein>
<evidence type="ECO:0000313" key="10">
    <source>
        <dbReference type="Proteomes" id="UP000799753"/>
    </source>
</evidence>
<dbReference type="AlphaFoldDB" id="A0A6A6S2L8"/>
<keyword evidence="10" id="KW-1185">Reference proteome</keyword>
<feature type="domain" description="Rhodopsin" evidence="8">
    <location>
        <begin position="26"/>
        <end position="233"/>
    </location>
</feature>
<evidence type="ECO:0000256" key="3">
    <source>
        <dbReference type="ARBA" id="ARBA00022989"/>
    </source>
</evidence>
<dbReference type="GO" id="GO:0016020">
    <property type="term" value="C:membrane"/>
    <property type="evidence" value="ECO:0007669"/>
    <property type="project" value="UniProtKB-SubCell"/>
</dbReference>
<feature type="transmembrane region" description="Helical" evidence="7">
    <location>
        <begin position="208"/>
        <end position="232"/>
    </location>
</feature>
<dbReference type="PANTHER" id="PTHR33048">
    <property type="entry name" value="PTH11-LIKE INTEGRAL MEMBRANE PROTEIN (AFU_ORTHOLOGUE AFUA_5G11245)"/>
    <property type="match status" value="1"/>
</dbReference>
<sequence>MCSFPLFPLYRGDRCSYTIVTPPMFRVYAVAMGDSKPYATIANDSATMLRMITAAQMCFYTLLYSVKLSLLTLYRKLLEGLPAVYKRVWWGIIGFCILAWIGSAVSSLTTCNDLKAKFSRGKCMDTPNEAQRVIFSLYFAYGLDVVTDIAVMLLPLRLVWNLRLKLGQKVGIVALFASGLICIVFATIRVVELGVSDGKAATPQPKWLILWTVLETSAAIMIGCAPTFAVFLRTQMSTKKSTDLPSGDNLKMKSNISTPARGARASHPYWEVEHSSQEELAKDTGHVATGTLQ</sequence>
<evidence type="ECO:0000256" key="1">
    <source>
        <dbReference type="ARBA" id="ARBA00004141"/>
    </source>
</evidence>
<feature type="transmembrane region" description="Helical" evidence="7">
    <location>
        <begin position="138"/>
        <end position="158"/>
    </location>
</feature>
<evidence type="ECO:0000256" key="7">
    <source>
        <dbReference type="SAM" id="Phobius"/>
    </source>
</evidence>
<dbReference type="Pfam" id="PF20684">
    <property type="entry name" value="Fung_rhodopsin"/>
    <property type="match status" value="1"/>
</dbReference>
<evidence type="ECO:0000256" key="2">
    <source>
        <dbReference type="ARBA" id="ARBA00022692"/>
    </source>
</evidence>